<dbReference type="PANTHER" id="PTHR45833">
    <property type="entry name" value="METHIONINE SYNTHASE"/>
    <property type="match status" value="1"/>
</dbReference>
<dbReference type="Gene3D" id="3.40.50.280">
    <property type="entry name" value="Cobalamin-binding domain"/>
    <property type="match status" value="1"/>
</dbReference>
<dbReference type="PROSITE" id="PS51332">
    <property type="entry name" value="B12_BINDING"/>
    <property type="match status" value="1"/>
</dbReference>
<protein>
    <submittedName>
        <fullName evidence="5">Cobalamin-binding protein</fullName>
    </submittedName>
</protein>
<dbReference type="PANTHER" id="PTHR45833:SF1">
    <property type="entry name" value="METHIONINE SYNTHASE"/>
    <property type="match status" value="1"/>
</dbReference>
<dbReference type="RefSeq" id="WP_168010739.1">
    <property type="nucleotide sequence ID" value="NZ_JAATEP010000011.1"/>
</dbReference>
<evidence type="ECO:0000259" key="4">
    <source>
        <dbReference type="PROSITE" id="PS51332"/>
    </source>
</evidence>
<reference evidence="5 6" key="1">
    <citation type="submission" date="2020-03" db="EMBL/GenBank/DDBJ databases">
        <title>WGS of actinomycetes isolated from Thailand.</title>
        <authorList>
            <person name="Thawai C."/>
        </authorList>
    </citation>
    <scope>NUCLEOTIDE SEQUENCE [LARGE SCALE GENOMIC DNA]</scope>
    <source>
        <strain evidence="5 6">FMUSA5-5</strain>
    </source>
</reference>
<proteinExistence type="predicted"/>
<keyword evidence="6" id="KW-1185">Reference proteome</keyword>
<organism evidence="5 6">
    <name type="scientific">Nonomuraea composti</name>
    <dbReference type="NCBI Taxonomy" id="2720023"/>
    <lineage>
        <taxon>Bacteria</taxon>
        <taxon>Bacillati</taxon>
        <taxon>Actinomycetota</taxon>
        <taxon>Actinomycetes</taxon>
        <taxon>Streptosporangiales</taxon>
        <taxon>Streptosporangiaceae</taxon>
        <taxon>Nonomuraea</taxon>
    </lineage>
</organism>
<dbReference type="CDD" id="cd02065">
    <property type="entry name" value="B12-binding_like"/>
    <property type="match status" value="1"/>
</dbReference>
<keyword evidence="2" id="KW-0170">Cobalt</keyword>
<feature type="domain" description="B12-binding" evidence="4">
    <location>
        <begin position="95"/>
        <end position="221"/>
    </location>
</feature>
<dbReference type="Gene3D" id="1.10.1240.10">
    <property type="entry name" value="Methionine synthase domain"/>
    <property type="match status" value="1"/>
</dbReference>
<feature type="region of interest" description="Disordered" evidence="3">
    <location>
        <begin position="212"/>
        <end position="244"/>
    </location>
</feature>
<dbReference type="Pfam" id="PF02310">
    <property type="entry name" value="B12-binding"/>
    <property type="match status" value="1"/>
</dbReference>
<dbReference type="InterPro" id="IPR050554">
    <property type="entry name" value="Met_Synthase/Corrinoid"/>
</dbReference>
<dbReference type="InterPro" id="IPR036594">
    <property type="entry name" value="Meth_synthase_dom"/>
</dbReference>
<keyword evidence="1" id="KW-0479">Metal-binding</keyword>
<evidence type="ECO:0000256" key="3">
    <source>
        <dbReference type="SAM" id="MobiDB-lite"/>
    </source>
</evidence>
<dbReference type="InterPro" id="IPR006158">
    <property type="entry name" value="Cobalamin-bd"/>
</dbReference>
<dbReference type="InterPro" id="IPR036724">
    <property type="entry name" value="Cobalamin-bd_sf"/>
</dbReference>
<dbReference type="Pfam" id="PF02607">
    <property type="entry name" value="B12-binding_2"/>
    <property type="match status" value="1"/>
</dbReference>
<dbReference type="Proteomes" id="UP000696294">
    <property type="component" value="Unassembled WGS sequence"/>
</dbReference>
<dbReference type="InterPro" id="IPR003759">
    <property type="entry name" value="Cbl-bd_cap"/>
</dbReference>
<name>A0ABX1B0G7_9ACTN</name>
<gene>
    <name evidence="5" type="ORF">HCN51_18085</name>
</gene>
<dbReference type="SUPFAM" id="SSF52242">
    <property type="entry name" value="Cobalamin (vitamin B12)-binding domain"/>
    <property type="match status" value="1"/>
</dbReference>
<evidence type="ECO:0000256" key="1">
    <source>
        <dbReference type="ARBA" id="ARBA00022723"/>
    </source>
</evidence>
<sequence>MGDGIESLIGKIWASALDGDDHGAVDAAVAALDDGLPVEDLLLDVVAPVQLRVGDAWAANEVTVAQEHIATAVGERVLAAAARHRAARARHVGVNGRAAVACVDGEWHAFPARLLAEVLRLNGWRVDYLGPHVPTPYLPIHVRGSEADVVLLSASLPTRLPAAHEAIRACRETGRPVLAGGAAFGADGRYARMLGADGWAPDGRGAAYHLAGRPVRGSVPDPTTSPAPEMAAPERAGQDAPPGPEYAYVAGIAQDLADSVVQDLSEHLPEMAAYTARQRKHTRDDIGHIIDFLAMSLYVTDRTLFSRFLLWTAGVLTARDVPEETLLPALELVAAGLEGCPGARETVEHGREVLRGERGKQKPRHPF</sequence>
<comment type="caution">
    <text evidence="5">The sequence shown here is derived from an EMBL/GenBank/DDBJ whole genome shotgun (WGS) entry which is preliminary data.</text>
</comment>
<evidence type="ECO:0000313" key="5">
    <source>
        <dbReference type="EMBL" id="NJP91345.1"/>
    </source>
</evidence>
<evidence type="ECO:0000313" key="6">
    <source>
        <dbReference type="Proteomes" id="UP000696294"/>
    </source>
</evidence>
<accession>A0ABX1B0G7</accession>
<dbReference type="EMBL" id="JAATEP010000011">
    <property type="protein sequence ID" value="NJP91345.1"/>
    <property type="molecule type" value="Genomic_DNA"/>
</dbReference>
<evidence type="ECO:0000256" key="2">
    <source>
        <dbReference type="ARBA" id="ARBA00023285"/>
    </source>
</evidence>